<reference evidence="3 4" key="4">
    <citation type="submission" date="2017-10" db="EMBL/GenBank/DDBJ databases">
        <title>Genome analyses suggest a sexual origin of heterokaryosis in a supposedly ancient asexual fungus.</title>
        <authorList>
            <person name="Corradi N."/>
            <person name="Sedzielewska K."/>
            <person name="Noel J."/>
            <person name="Charron P."/>
            <person name="Farinelli L."/>
            <person name="Marton T."/>
            <person name="Kruger M."/>
            <person name="Pelin A."/>
            <person name="Brachmann A."/>
            <person name="Corradi N."/>
        </authorList>
    </citation>
    <scope>NUCLEOTIDE SEQUENCE [LARGE SCALE GENOMIC DNA]</scope>
    <source>
        <strain evidence="3 4">A1</strain>
    </source>
</reference>
<evidence type="ECO:0000313" key="3">
    <source>
        <dbReference type="EMBL" id="PKC68655.1"/>
    </source>
</evidence>
<dbReference type="EMBL" id="LLXH01000319">
    <property type="protein sequence ID" value="PKC68655.1"/>
    <property type="molecule type" value="Genomic_DNA"/>
</dbReference>
<name>A0A2N0NIQ4_9GLOM</name>
<reference evidence="2 5" key="2">
    <citation type="submission" date="2017-09" db="EMBL/GenBank/DDBJ databases">
        <title>Extensive intraspecific genome diversity in a model arbuscular mycorrhizal fungus.</title>
        <authorList>
            <person name="Chen E.C."/>
            <person name="Morin E."/>
            <person name="Beaudet D."/>
            <person name="Noel J."/>
            <person name="Ndikumana S."/>
            <person name="Charron P."/>
            <person name="St-Onge C."/>
            <person name="Giorgi J."/>
            <person name="Grigoriev I.V."/>
            <person name="Roux C."/>
            <person name="Martin F.M."/>
            <person name="Corradi N."/>
        </authorList>
    </citation>
    <scope>NUCLEOTIDE SEQUENCE [LARGE SCALE GENOMIC DNA]</scope>
    <source>
        <strain evidence="2 5">A5</strain>
    </source>
</reference>
<protein>
    <submittedName>
        <fullName evidence="2">Uncharacterized protein</fullName>
    </submittedName>
</protein>
<evidence type="ECO:0000313" key="5">
    <source>
        <dbReference type="Proteomes" id="UP000232722"/>
    </source>
</evidence>
<evidence type="ECO:0000313" key="4">
    <source>
        <dbReference type="Proteomes" id="UP000232688"/>
    </source>
</evidence>
<feature type="transmembrane region" description="Helical" evidence="1">
    <location>
        <begin position="6"/>
        <end position="27"/>
    </location>
</feature>
<gene>
    <name evidence="3" type="ORF">RhiirA1_456948</name>
    <name evidence="2" type="ORF">RhiirA5_438725</name>
</gene>
<dbReference type="Proteomes" id="UP000232722">
    <property type="component" value="Unassembled WGS sequence"/>
</dbReference>
<accession>A0A2N0NIQ4</accession>
<organism evidence="2 5">
    <name type="scientific">Rhizophagus irregularis</name>
    <dbReference type="NCBI Taxonomy" id="588596"/>
    <lineage>
        <taxon>Eukaryota</taxon>
        <taxon>Fungi</taxon>
        <taxon>Fungi incertae sedis</taxon>
        <taxon>Mucoromycota</taxon>
        <taxon>Glomeromycotina</taxon>
        <taxon>Glomeromycetes</taxon>
        <taxon>Glomerales</taxon>
        <taxon>Glomeraceae</taxon>
        <taxon>Rhizophagus</taxon>
    </lineage>
</organism>
<reference evidence="3 4" key="3">
    <citation type="submission" date="2017-10" db="EMBL/GenBank/DDBJ databases">
        <title>Extensive intraspecific genome diversity in a model arbuscular mycorrhizal fungus.</title>
        <authorList>
            <person name="Chen E.C.H."/>
            <person name="Morin E."/>
            <person name="Baudet D."/>
            <person name="Noel J."/>
            <person name="Ndikumana S."/>
            <person name="Charron P."/>
            <person name="St-Onge C."/>
            <person name="Giorgi J."/>
            <person name="Grigoriev I.V."/>
            <person name="Roux C."/>
            <person name="Martin F.M."/>
            <person name="Corradi N."/>
        </authorList>
    </citation>
    <scope>NUCLEOTIDE SEQUENCE [LARGE SCALE GENOMIC DNA]</scope>
    <source>
        <strain evidence="3 4">A1</strain>
    </source>
</reference>
<keyword evidence="1" id="KW-0812">Transmembrane</keyword>
<keyword evidence="1" id="KW-1133">Transmembrane helix</keyword>
<keyword evidence="1" id="KW-0472">Membrane</keyword>
<dbReference type="AlphaFoldDB" id="A0A2N0NIQ4"/>
<dbReference type="Proteomes" id="UP000232688">
    <property type="component" value="Unassembled WGS sequence"/>
</dbReference>
<proteinExistence type="predicted"/>
<comment type="caution">
    <text evidence="2">The sequence shown here is derived from an EMBL/GenBank/DDBJ whole genome shotgun (WGS) entry which is preliminary data.</text>
</comment>
<sequence length="61" mass="7422">MTLEWFLVFSTFPSQELNFWLIILRYLRNFRSMKRIERTSGCNDKEVMATILTLLSRDFNQ</sequence>
<evidence type="ECO:0000313" key="2">
    <source>
        <dbReference type="EMBL" id="PKB94459.1"/>
    </source>
</evidence>
<dbReference type="VEuPathDB" id="FungiDB:RhiirA1_456948"/>
<evidence type="ECO:0000256" key="1">
    <source>
        <dbReference type="SAM" id="Phobius"/>
    </source>
</evidence>
<reference evidence="2 5" key="1">
    <citation type="submission" date="2016-04" db="EMBL/GenBank/DDBJ databases">
        <title>Genome analyses suggest a sexual origin of heterokaryosis in a supposedly ancient asexual fungus.</title>
        <authorList>
            <person name="Ropars J."/>
            <person name="Sedzielewska K."/>
            <person name="Noel J."/>
            <person name="Charron P."/>
            <person name="Farinelli L."/>
            <person name="Marton T."/>
            <person name="Kruger M."/>
            <person name="Pelin A."/>
            <person name="Brachmann A."/>
            <person name="Corradi N."/>
        </authorList>
    </citation>
    <scope>NUCLEOTIDE SEQUENCE [LARGE SCALE GENOMIC DNA]</scope>
    <source>
        <strain evidence="2 5">A5</strain>
    </source>
</reference>
<dbReference type="EMBL" id="LLXJ01006032">
    <property type="protein sequence ID" value="PKB94459.1"/>
    <property type="molecule type" value="Genomic_DNA"/>
</dbReference>